<evidence type="ECO:0000313" key="3">
    <source>
        <dbReference type="Proteomes" id="UP000095606"/>
    </source>
</evidence>
<accession>A0A3E5G4H2</accession>
<keyword evidence="4" id="KW-1185">Reference proteome</keyword>
<sequence>METLQKQTLYACGCCKQTLPSDAFYVDKRTGLPGNYCKECRKSASRKHRKAEKRTLVREDREPYPVITSTKDPELRRKLILSALQTVRASIKQKKQKLCEVETELDD</sequence>
<protein>
    <submittedName>
        <fullName evidence="1">Uncharacterized protein</fullName>
    </submittedName>
</protein>
<proteinExistence type="predicted"/>
<name>A0A174TF89_9BACE</name>
<dbReference type="AlphaFoldDB" id="A0A174TF89"/>
<evidence type="ECO:0000313" key="1">
    <source>
        <dbReference type="EMBL" id="CUQ07151.1"/>
    </source>
</evidence>
<dbReference type="Proteomes" id="UP000095606">
    <property type="component" value="Unassembled WGS sequence"/>
</dbReference>
<accession>A0A174TF89</accession>
<gene>
    <name evidence="1" type="ORF">ERS852461_04138</name>
    <name evidence="2" type="ORF">NXY30_03855</name>
</gene>
<dbReference type="RefSeq" id="WP_055270924.1">
    <property type="nucleotide sequence ID" value="NZ_CABMFH010000032.1"/>
</dbReference>
<evidence type="ECO:0000313" key="2">
    <source>
        <dbReference type="EMBL" id="UVQ75551.1"/>
    </source>
</evidence>
<evidence type="ECO:0000313" key="4">
    <source>
        <dbReference type="Proteomes" id="UP001060104"/>
    </source>
</evidence>
<dbReference type="GeneID" id="69587788"/>
<organism evidence="1 3">
    <name type="scientific">Bacteroides faecis</name>
    <dbReference type="NCBI Taxonomy" id="674529"/>
    <lineage>
        <taxon>Bacteria</taxon>
        <taxon>Pseudomonadati</taxon>
        <taxon>Bacteroidota</taxon>
        <taxon>Bacteroidia</taxon>
        <taxon>Bacteroidales</taxon>
        <taxon>Bacteroidaceae</taxon>
        <taxon>Bacteroides</taxon>
    </lineage>
</organism>
<dbReference type="EMBL" id="CP103141">
    <property type="protein sequence ID" value="UVQ75551.1"/>
    <property type="molecule type" value="Genomic_DNA"/>
</dbReference>
<reference evidence="2" key="2">
    <citation type="submission" date="2022-08" db="EMBL/GenBank/DDBJ databases">
        <title>Genome Sequencing of Bacteroides fragilis Group Isolates with Nanopore Technology.</title>
        <authorList>
            <person name="Tisza M.J."/>
            <person name="Smith D."/>
            <person name="Dekker J.P."/>
        </authorList>
    </citation>
    <scope>NUCLEOTIDE SEQUENCE</scope>
    <source>
        <strain evidence="2">BFG-527</strain>
    </source>
</reference>
<dbReference type="Proteomes" id="UP001060104">
    <property type="component" value="Chromosome"/>
</dbReference>
<dbReference type="EMBL" id="CZAE01000024">
    <property type="protein sequence ID" value="CUQ07151.1"/>
    <property type="molecule type" value="Genomic_DNA"/>
</dbReference>
<reference evidence="1 3" key="1">
    <citation type="submission" date="2015-09" db="EMBL/GenBank/DDBJ databases">
        <authorList>
            <consortium name="Pathogen Informatics"/>
        </authorList>
    </citation>
    <scope>NUCLEOTIDE SEQUENCE [LARGE SCALE GENOMIC DNA]</scope>
    <source>
        <strain evidence="1 3">2789STDY5834846</strain>
    </source>
</reference>